<proteinExistence type="predicted"/>
<dbReference type="Pfam" id="PF22936">
    <property type="entry name" value="Pol_BBD"/>
    <property type="match status" value="1"/>
</dbReference>
<feature type="domain" description="Retrovirus-related Pol polyprotein from transposon TNT 1-94-like beta-barrel" evidence="1">
    <location>
        <begin position="123"/>
        <end position="168"/>
    </location>
</feature>
<organism evidence="2">
    <name type="scientific">Tanacetum cinerariifolium</name>
    <name type="common">Dalmatian daisy</name>
    <name type="synonym">Chrysanthemum cinerariifolium</name>
    <dbReference type="NCBI Taxonomy" id="118510"/>
    <lineage>
        <taxon>Eukaryota</taxon>
        <taxon>Viridiplantae</taxon>
        <taxon>Streptophyta</taxon>
        <taxon>Embryophyta</taxon>
        <taxon>Tracheophyta</taxon>
        <taxon>Spermatophyta</taxon>
        <taxon>Magnoliopsida</taxon>
        <taxon>eudicotyledons</taxon>
        <taxon>Gunneridae</taxon>
        <taxon>Pentapetalae</taxon>
        <taxon>asterids</taxon>
        <taxon>campanulids</taxon>
        <taxon>Asterales</taxon>
        <taxon>Asteraceae</taxon>
        <taxon>Asteroideae</taxon>
        <taxon>Anthemideae</taxon>
        <taxon>Anthemidinae</taxon>
        <taxon>Tanacetum</taxon>
    </lineage>
</organism>
<dbReference type="InterPro" id="IPR054722">
    <property type="entry name" value="PolX-like_BBD"/>
</dbReference>
<comment type="caution">
    <text evidence="2">The sequence shown here is derived from an EMBL/GenBank/DDBJ whole genome shotgun (WGS) entry which is preliminary data.</text>
</comment>
<evidence type="ECO:0000313" key="2">
    <source>
        <dbReference type="EMBL" id="GEX29802.1"/>
    </source>
</evidence>
<gene>
    <name evidence="2" type="ORF">Tci_301777</name>
</gene>
<evidence type="ECO:0000259" key="1">
    <source>
        <dbReference type="Pfam" id="PF22936"/>
    </source>
</evidence>
<accession>A0A699H4M3</accession>
<dbReference type="PANTHER" id="PTHR47592">
    <property type="entry name" value="PBF68 PROTEIN"/>
    <property type="match status" value="1"/>
</dbReference>
<dbReference type="PANTHER" id="PTHR47592:SF27">
    <property type="entry name" value="OS08G0421700 PROTEIN"/>
    <property type="match status" value="1"/>
</dbReference>
<name>A0A699H4M3_TANCI</name>
<dbReference type="EMBL" id="BKCJ010100224">
    <property type="protein sequence ID" value="GEX29802.1"/>
    <property type="molecule type" value="Genomic_DNA"/>
</dbReference>
<dbReference type="AlphaFoldDB" id="A0A699H4M3"/>
<reference evidence="2" key="1">
    <citation type="journal article" date="2019" name="Sci. Rep.">
        <title>Draft genome of Tanacetum cinerariifolium, the natural source of mosquito coil.</title>
        <authorList>
            <person name="Yamashiro T."/>
            <person name="Shiraishi A."/>
            <person name="Satake H."/>
            <person name="Nakayama K."/>
        </authorList>
    </citation>
    <scope>NUCLEOTIDE SEQUENCE</scope>
</reference>
<sequence length="240" mass="27073">MEMLQMRLSWRDPCIAELSRRGKTSSKFKHRTDPLKAQTPATFFYNSQIDLHNFKTQNNNMKKVGLKLDFLDEKIKQRAVNSVSTVTDDMSLVQLGSHLHIEESLRAQDIDKAKGKEVDAIAWWIDYGATTHVCKDRCWFKTYEAAEDGSVLCMGDDHFAPLYGKGSPTVLSFASAEYMHDHDRANCLNTSACVASDIDCRSSCTKTQDLDRMPVETTTVANQVPTIQLPVMVDKKQVAM</sequence>
<protein>
    <submittedName>
        <fullName evidence="2">Zinc finger, CCHC-type</fullName>
    </submittedName>
</protein>